<dbReference type="AlphaFoldDB" id="A0A6N7EWM0"/>
<keyword evidence="1" id="KW-0175">Coiled coil</keyword>
<accession>A0A6N7EWM0</accession>
<evidence type="ECO:0000259" key="3">
    <source>
        <dbReference type="Pfam" id="PF16075"/>
    </source>
</evidence>
<dbReference type="InterPro" id="IPR032096">
    <property type="entry name" value="DUF4815"/>
</dbReference>
<feature type="domain" description="DUF4815" evidence="3">
    <location>
        <begin position="74"/>
        <end position="181"/>
    </location>
</feature>
<dbReference type="InParanoid" id="A0A6N7EWM0"/>
<dbReference type="Pfam" id="PF16075">
    <property type="entry name" value="DUF4815"/>
    <property type="match status" value="2"/>
</dbReference>
<name>A0A6N7EWM0_9GAMM</name>
<reference evidence="4 5" key="1">
    <citation type="submission" date="2019-10" db="EMBL/GenBank/DDBJ databases">
        <title>Cardiobacteriales fam. a chemoheterotrophic member of the order Cardiobacteriales, and proposal of Cardiobacteriales fam. nov.</title>
        <authorList>
            <person name="Wang C."/>
        </authorList>
    </citation>
    <scope>NUCLEOTIDE SEQUENCE [LARGE SCALE GENOMIC DNA]</scope>
    <source>
        <strain evidence="4 5">ML27</strain>
    </source>
</reference>
<feature type="compositionally biased region" description="Low complexity" evidence="2">
    <location>
        <begin position="180"/>
        <end position="204"/>
    </location>
</feature>
<gene>
    <name evidence="4" type="ORF">GCU85_09260</name>
</gene>
<proteinExistence type="predicted"/>
<protein>
    <submittedName>
        <fullName evidence="4">DUF4815 domain-containing protein</fullName>
    </submittedName>
</protein>
<organism evidence="4 5">
    <name type="scientific">Ostreibacterium oceani</name>
    <dbReference type="NCBI Taxonomy" id="2654998"/>
    <lineage>
        <taxon>Bacteria</taxon>
        <taxon>Pseudomonadati</taxon>
        <taxon>Pseudomonadota</taxon>
        <taxon>Gammaproteobacteria</taxon>
        <taxon>Cardiobacteriales</taxon>
        <taxon>Ostreibacteriaceae</taxon>
        <taxon>Ostreibacterium</taxon>
    </lineage>
</organism>
<evidence type="ECO:0000256" key="2">
    <source>
        <dbReference type="SAM" id="MobiDB-lite"/>
    </source>
</evidence>
<dbReference type="Proteomes" id="UP000471298">
    <property type="component" value="Unassembled WGS sequence"/>
</dbReference>
<dbReference type="EMBL" id="WHNW01000013">
    <property type="protein sequence ID" value="MPV86912.1"/>
    <property type="molecule type" value="Genomic_DNA"/>
</dbReference>
<keyword evidence="5" id="KW-1185">Reference proteome</keyword>
<comment type="caution">
    <text evidence="4">The sequence shown here is derived from an EMBL/GenBank/DDBJ whole genome shotgun (WGS) entry which is preliminary data.</text>
</comment>
<dbReference type="RefSeq" id="WP_152810901.1">
    <property type="nucleotide sequence ID" value="NZ_WHNW01000013.1"/>
</dbReference>
<evidence type="ECO:0000256" key="1">
    <source>
        <dbReference type="SAM" id="Coils"/>
    </source>
</evidence>
<feature type="region of interest" description="Disordered" evidence="2">
    <location>
        <begin position="180"/>
        <end position="208"/>
    </location>
</feature>
<evidence type="ECO:0000313" key="5">
    <source>
        <dbReference type="Proteomes" id="UP000471298"/>
    </source>
</evidence>
<sequence>MAITSTMASNYQLGSRSRRNLRGVDPRLITLVETAIGLTTQDFTVIEGLRSPQRQRELYRQGLSWTLNSKHLTHAAHRRINDVIFKAGDIVRGGSASLDADTGALTVDSADVYLDGDIYAVPSRELLVATSGDVVIGVWLSYYYVTEADDPTLRNPALGTRGQNEAGAWRLAVTTAWGLSDTPPDNTTDAAPNNAPNSSPNSAPSHPPQFYAVYTARDGYLTAKAPPPHISGVQSAIAKYDRDSTGSQYIVRGLKVHATAAPAGKERYIIDAGAAQIGGYAYEYGAARPAQFDTAPELGSVDAETALAIGGQQRVNLNRTPIASITAVRVTREKSVTVTHANITNSQDLLPDASVVALVSVTQGGVTYQQGVDYQLTSGKVDWSLSGAEPAAGSTYSVTYHYIALAEASAVDEFGYTLADAVAGTPILTSYDHFIPRHDRLCLDAGGEPVMLRGIASLTAPLPPKVPSNLLLLATIEQRWTADTPRIIYQDGVRVVSMSTLNRHAERLDFLTEQVAQNKLELSASNQENGRKHGVFADPLLSDTLRDAGRPQTALIEDARLQLPITAAAHFFDLGAPVTLNYTHREILSQPLASDCMLINPYMAFDPIPPTVTLSPAVDRWTVNTESVVGTETIGAGPRSRTTFRSDGITETAAEFCRPIAVNAAIAGMGDGEIIDAVQFDGITVATSGDALADDKGRANVRFTIPEGVPAGQKLVTVATRSGQIGEAVFTADGTIANDNLTRVVTRFRAVDPLAQTFSLPSATQLTAVDVSFCAVGDRAVRMQIRETATGLPTQAILAEALVDAATLAADLSANDGAGRATRFAFDLPVLLDGGVEYALVILSDEPTPSLKVATLGGFDDERQRWITAQPYTVGVLLSSSNASTWTPHNDSDLLFALHAADYVATAKTIDIGTLSVTAVTDLYVLTNTQITAADTTVTVEATLPDGQVLTFADGQHRALPAAISGDITLRAVLIGSATFSPVLGATVQVLTGRLETSGRYITRAIPAGLNSRVRVLVDAFTPQGANVIVRAASTDASPDTSTWQTLTQLPDYTLLDDGRVELIFESDTLIDAANIAVEIELVGHAGARPFVENPRVLVIEA</sequence>
<feature type="coiled-coil region" evidence="1">
    <location>
        <begin position="501"/>
        <end position="528"/>
    </location>
</feature>
<feature type="domain" description="DUF4815" evidence="3">
    <location>
        <begin position="203"/>
        <end position="624"/>
    </location>
</feature>
<evidence type="ECO:0000313" key="4">
    <source>
        <dbReference type="EMBL" id="MPV86912.1"/>
    </source>
</evidence>